<feature type="transmembrane region" description="Helical" evidence="10">
    <location>
        <begin position="338"/>
        <end position="359"/>
    </location>
</feature>
<evidence type="ECO:0000313" key="11">
    <source>
        <dbReference type="EMBL" id="CDP39052.1"/>
    </source>
</evidence>
<name>A0A060TJQ0_BLAAD</name>
<feature type="region of interest" description="Disordered" evidence="9">
    <location>
        <begin position="1"/>
        <end position="22"/>
    </location>
</feature>
<gene>
    <name evidence="11" type="ORF">GNLVRS02_ARAD1D48642g</name>
</gene>
<evidence type="ECO:0000256" key="1">
    <source>
        <dbReference type="ARBA" id="ARBA00004141"/>
    </source>
</evidence>
<dbReference type="GO" id="GO:0015205">
    <property type="term" value="F:nucleobase transmembrane transporter activity"/>
    <property type="evidence" value="ECO:0007669"/>
    <property type="project" value="TreeGrafter"/>
</dbReference>
<comment type="similarity">
    <text evidence="2 8">Belongs to the purine-cytosine permease (2.A.39) family.</text>
</comment>
<evidence type="ECO:0000256" key="2">
    <source>
        <dbReference type="ARBA" id="ARBA00008974"/>
    </source>
</evidence>
<dbReference type="AlphaFoldDB" id="A0A060TJQ0"/>
<keyword evidence="7 8" id="KW-0472">Membrane</keyword>
<evidence type="ECO:0000256" key="7">
    <source>
        <dbReference type="ARBA" id="ARBA00023136"/>
    </source>
</evidence>
<dbReference type="PANTHER" id="PTHR31806">
    <property type="entry name" value="PURINE-CYTOSINE PERMEASE FCY2-RELATED"/>
    <property type="match status" value="1"/>
</dbReference>
<dbReference type="GO" id="GO:0000329">
    <property type="term" value="C:fungal-type vacuole membrane"/>
    <property type="evidence" value="ECO:0007669"/>
    <property type="project" value="TreeGrafter"/>
</dbReference>
<evidence type="ECO:0000256" key="9">
    <source>
        <dbReference type="SAM" id="MobiDB-lite"/>
    </source>
</evidence>
<dbReference type="Gene3D" id="1.10.4160.10">
    <property type="entry name" value="Hydantoin permease"/>
    <property type="match status" value="1"/>
</dbReference>
<dbReference type="InterPro" id="IPR026030">
    <property type="entry name" value="Pur-cyt_permease_Fcy2/21/22"/>
</dbReference>
<feature type="transmembrane region" description="Helical" evidence="10">
    <location>
        <begin position="213"/>
        <end position="230"/>
    </location>
</feature>
<reference evidence="11" key="1">
    <citation type="submission" date="2014-02" db="EMBL/GenBank/DDBJ databases">
        <authorList>
            <person name="Genoscope - CEA"/>
        </authorList>
    </citation>
    <scope>NUCLEOTIDE SEQUENCE</scope>
    <source>
        <strain evidence="11">LS3</strain>
    </source>
</reference>
<reference evidence="11" key="2">
    <citation type="submission" date="2014-06" db="EMBL/GenBank/DDBJ databases">
        <title>The complete genome of Blastobotrys (Arxula) adeninivorans LS3 - a yeast of biotechnological interest.</title>
        <authorList>
            <person name="Kunze G."/>
            <person name="Gaillardin C."/>
            <person name="Czernicka M."/>
            <person name="Durrens P."/>
            <person name="Martin T."/>
            <person name="Boer E."/>
            <person name="Gabaldon T."/>
            <person name="Cruz J."/>
            <person name="Talla E."/>
            <person name="Marck C."/>
            <person name="Goffeau A."/>
            <person name="Barbe V."/>
            <person name="Baret P."/>
            <person name="Baronian K."/>
            <person name="Beier S."/>
            <person name="Bleykasten C."/>
            <person name="Bode R."/>
            <person name="Casaregola S."/>
            <person name="Despons L."/>
            <person name="Fairhead C."/>
            <person name="Giersberg M."/>
            <person name="Gierski P."/>
            <person name="Hahnel U."/>
            <person name="Hartmann A."/>
            <person name="Jankowska D."/>
            <person name="Jubin C."/>
            <person name="Jung P."/>
            <person name="Lafontaine I."/>
            <person name="Leh-Louis V."/>
            <person name="Lemaire M."/>
            <person name="Marcet-Houben M."/>
            <person name="Mascher M."/>
            <person name="Morel G."/>
            <person name="Richard G.-F."/>
            <person name="Riechen J."/>
            <person name="Sacerdot C."/>
            <person name="Sarkar A."/>
            <person name="Savel G."/>
            <person name="Schacherer J."/>
            <person name="Sherman D."/>
            <person name="Straub M.-L."/>
            <person name="Stein N."/>
            <person name="Thierry A."/>
            <person name="Trautwein-Schult A."/>
            <person name="Westhof E."/>
            <person name="Worch S."/>
            <person name="Dujon B."/>
            <person name="Souciet J.-L."/>
            <person name="Wincker P."/>
            <person name="Scholz U."/>
            <person name="Neuveglise N."/>
        </authorList>
    </citation>
    <scope>NUCLEOTIDE SEQUENCE</scope>
    <source>
        <strain evidence="11">LS3</strain>
    </source>
</reference>
<keyword evidence="5 10" id="KW-0812">Transmembrane</keyword>
<feature type="transmembrane region" description="Helical" evidence="10">
    <location>
        <begin position="85"/>
        <end position="105"/>
    </location>
</feature>
<keyword evidence="6 10" id="KW-1133">Transmembrane helix</keyword>
<dbReference type="PIRSF" id="PIRSF002744">
    <property type="entry name" value="Pur-cyt_permease"/>
    <property type="match status" value="1"/>
</dbReference>
<comment type="subcellular location">
    <subcellularLocation>
        <location evidence="1">Membrane</location>
        <topology evidence="1">Multi-pass membrane protein</topology>
    </subcellularLocation>
</comment>
<evidence type="ECO:0000256" key="6">
    <source>
        <dbReference type="ARBA" id="ARBA00022989"/>
    </source>
</evidence>
<keyword evidence="3 8" id="KW-0813">Transport</keyword>
<dbReference type="GO" id="GO:0015856">
    <property type="term" value="P:cytosine transport"/>
    <property type="evidence" value="ECO:0007669"/>
    <property type="project" value="UniProtKB-ARBA"/>
</dbReference>
<feature type="transmembrane region" description="Helical" evidence="10">
    <location>
        <begin position="412"/>
        <end position="432"/>
    </location>
</feature>
<dbReference type="PANTHER" id="PTHR31806:SF1">
    <property type="entry name" value="PURINE-CYTOSINE PERMEASE FCY2-RELATED"/>
    <property type="match status" value="1"/>
</dbReference>
<evidence type="ECO:0000256" key="4">
    <source>
        <dbReference type="ARBA" id="ARBA00022553"/>
    </source>
</evidence>
<dbReference type="FunFam" id="1.10.4160.10:FF:000002">
    <property type="entry name" value="Purine-cytosine permease fcyB"/>
    <property type="match status" value="1"/>
</dbReference>
<keyword evidence="4" id="KW-0597">Phosphoprotein</keyword>
<accession>A0A060TJQ0</accession>
<dbReference type="GO" id="GO:0005886">
    <property type="term" value="C:plasma membrane"/>
    <property type="evidence" value="ECO:0007669"/>
    <property type="project" value="TreeGrafter"/>
</dbReference>
<evidence type="ECO:0000256" key="8">
    <source>
        <dbReference type="PIRNR" id="PIRNR002744"/>
    </source>
</evidence>
<feature type="compositionally biased region" description="Basic and acidic residues" evidence="9">
    <location>
        <begin position="1"/>
        <end position="15"/>
    </location>
</feature>
<feature type="transmembrane region" description="Helical" evidence="10">
    <location>
        <begin position="250"/>
        <end position="271"/>
    </location>
</feature>
<feature type="transmembrane region" description="Helical" evidence="10">
    <location>
        <begin position="488"/>
        <end position="508"/>
    </location>
</feature>
<feature type="transmembrane region" description="Helical" evidence="10">
    <location>
        <begin position="186"/>
        <end position="206"/>
    </location>
</feature>
<feature type="transmembrane region" description="Helical" evidence="10">
    <location>
        <begin position="111"/>
        <end position="132"/>
    </location>
</feature>
<feature type="transmembrane region" description="Helical" evidence="10">
    <location>
        <begin position="380"/>
        <end position="400"/>
    </location>
</feature>
<dbReference type="PhylomeDB" id="A0A060TJQ0"/>
<proteinExistence type="inferred from homology"/>
<feature type="transmembrane region" description="Helical" evidence="10">
    <location>
        <begin position="283"/>
        <end position="305"/>
    </location>
</feature>
<feature type="transmembrane region" description="Helical" evidence="10">
    <location>
        <begin position="453"/>
        <end position="476"/>
    </location>
</feature>
<sequence length="518" mass="57248">MTTKMDDIDVEKRVVGSDNGSGSLDRYSDPYMKEDTVEEIEPLHKFEKFMQHLKAEVRGIEQVPMEEKTDTSLWYTASMWMGGNMVLATFSLGALGITTFGLSFWDSVCCIIFFNLLGGMSVAFFSTFGPRFGLRQMVLSRYWFGYYGVRLIALLNCIACIGWNAVNTMVSAQMLAIINNGALPPWAGVLIITLITMVVSMFGYRVVHTFEMWAWIPVLAIFIIVAVRMAKTDAFVSEPLNSGPTEAAAVLSFGASIYGFATGWTTYGADYTVYMRPDTNRTFVFFCIWAGEMFPCITAMILGAACATGTVSNARFADAYEKNSIGGLLYEILVNKSLHGFGDFCMVILALSTVANNIPNMYTLGLSAQTVWSKFRKVPRLVWTIIGCGVSLAIAIPAYMHFADAMENFMNFIGYWLAIYCGIVLPEHIIYIGGMSKYDISKHNDPKRLPIGFAAIFAFCCGVVGAVMGMSQVWFLGPIGKLIGDPTIGGDIGFELAFAFAFVGYNLVRWIELRVIGR</sequence>
<dbReference type="CDD" id="cd11484">
    <property type="entry name" value="SLC-NCS1sbd_CobB-like"/>
    <property type="match status" value="1"/>
</dbReference>
<feature type="transmembrane region" description="Helical" evidence="10">
    <location>
        <begin position="144"/>
        <end position="166"/>
    </location>
</feature>
<dbReference type="InterPro" id="IPR001248">
    <property type="entry name" value="Pur-cyt_permease"/>
</dbReference>
<evidence type="ECO:0000256" key="5">
    <source>
        <dbReference type="ARBA" id="ARBA00022692"/>
    </source>
</evidence>
<organism evidence="11">
    <name type="scientific">Blastobotrys adeninivorans</name>
    <name type="common">Yeast</name>
    <name type="synonym">Arxula adeninivorans</name>
    <dbReference type="NCBI Taxonomy" id="409370"/>
    <lineage>
        <taxon>Eukaryota</taxon>
        <taxon>Fungi</taxon>
        <taxon>Dikarya</taxon>
        <taxon>Ascomycota</taxon>
        <taxon>Saccharomycotina</taxon>
        <taxon>Dipodascomycetes</taxon>
        <taxon>Dipodascales</taxon>
        <taxon>Trichomonascaceae</taxon>
        <taxon>Blastobotrys</taxon>
    </lineage>
</organism>
<dbReference type="Pfam" id="PF02133">
    <property type="entry name" value="Transp_cyt_pur"/>
    <property type="match status" value="1"/>
</dbReference>
<evidence type="ECO:0000256" key="10">
    <source>
        <dbReference type="SAM" id="Phobius"/>
    </source>
</evidence>
<dbReference type="EMBL" id="HG937694">
    <property type="protein sequence ID" value="CDP39052.1"/>
    <property type="molecule type" value="Genomic_DNA"/>
</dbReference>
<protein>
    <submittedName>
        <fullName evidence="11">ARAD1D48642p</fullName>
    </submittedName>
</protein>
<evidence type="ECO:0000256" key="3">
    <source>
        <dbReference type="ARBA" id="ARBA00022448"/>
    </source>
</evidence>